<protein>
    <submittedName>
        <fullName evidence="2">Uncharacterized protein</fullName>
    </submittedName>
</protein>
<keyword evidence="1" id="KW-0812">Transmembrane</keyword>
<keyword evidence="1" id="KW-0472">Membrane</keyword>
<accession>A0A5D4KF36</accession>
<feature type="transmembrane region" description="Helical" evidence="1">
    <location>
        <begin position="7"/>
        <end position="26"/>
    </location>
</feature>
<dbReference type="Proteomes" id="UP000323317">
    <property type="component" value="Unassembled WGS sequence"/>
</dbReference>
<name>A0A5D4KF36_9BACI</name>
<evidence type="ECO:0000313" key="3">
    <source>
        <dbReference type="Proteomes" id="UP000323317"/>
    </source>
</evidence>
<dbReference type="AlphaFoldDB" id="A0A5D4KF36"/>
<dbReference type="RefSeq" id="WP_148946703.1">
    <property type="nucleotide sequence ID" value="NZ_VTEH01000006.1"/>
</dbReference>
<evidence type="ECO:0000313" key="2">
    <source>
        <dbReference type="EMBL" id="TYR75526.1"/>
    </source>
</evidence>
<comment type="caution">
    <text evidence="2">The sequence shown here is derived from an EMBL/GenBank/DDBJ whole genome shotgun (WGS) entry which is preliminary data.</text>
</comment>
<keyword evidence="1" id="KW-1133">Transmembrane helix</keyword>
<sequence>MRGKHSLIIIAGAAGILITWWLFMLFNPAARESIIFFPLNEKASYQSADTLLTLNEKKVNDLYEVNWKITSVLDQDAYLRQDIGFLFFNGRLTSKMSEWEQNTDRIVEEDTAAGKESSLLQAVSFHYSEIHENEENYTSAQSMSEDQLYVIDSNFSPLSSFRKPDSPAEKEWKMILDKVTTQQLQYNWENAMKKYNISGKDYLQIPLIRLPEYNSDPPKGFSTLQWNELVGNLWEGLYKNYFLGIKTDSGKTVDPIDSLMPLILISIETGDLLVLLTTKEGEYVLLQQKFPVPLP</sequence>
<organism evidence="2 3">
    <name type="scientific">Rossellomorea vietnamensis</name>
    <dbReference type="NCBI Taxonomy" id="218284"/>
    <lineage>
        <taxon>Bacteria</taxon>
        <taxon>Bacillati</taxon>
        <taxon>Bacillota</taxon>
        <taxon>Bacilli</taxon>
        <taxon>Bacillales</taxon>
        <taxon>Bacillaceae</taxon>
        <taxon>Rossellomorea</taxon>
    </lineage>
</organism>
<gene>
    <name evidence="2" type="ORF">FZC79_10155</name>
</gene>
<evidence type="ECO:0000256" key="1">
    <source>
        <dbReference type="SAM" id="Phobius"/>
    </source>
</evidence>
<dbReference type="EMBL" id="VTEH01000006">
    <property type="protein sequence ID" value="TYR75526.1"/>
    <property type="molecule type" value="Genomic_DNA"/>
</dbReference>
<proteinExistence type="predicted"/>
<reference evidence="2 3" key="1">
    <citation type="submission" date="2019-08" db="EMBL/GenBank/DDBJ databases">
        <title>Bacillus genomes from the desert of Cuatro Cienegas, Coahuila.</title>
        <authorList>
            <person name="Olmedo-Alvarez G."/>
        </authorList>
    </citation>
    <scope>NUCLEOTIDE SEQUENCE [LARGE SCALE GENOMIC DNA]</scope>
    <source>
        <strain evidence="2 3">CH40_1T</strain>
    </source>
</reference>